<feature type="region of interest" description="Disordered" evidence="2">
    <location>
        <begin position="423"/>
        <end position="443"/>
    </location>
</feature>
<name>K6VFG1_9MICO</name>
<evidence type="ECO:0008006" key="5">
    <source>
        <dbReference type="Google" id="ProtNLM"/>
    </source>
</evidence>
<dbReference type="InterPro" id="IPR027417">
    <property type="entry name" value="P-loop_NTPase"/>
</dbReference>
<dbReference type="AlphaFoldDB" id="K6VFG1"/>
<reference evidence="3 4" key="1">
    <citation type="submission" date="2012-08" db="EMBL/GenBank/DDBJ databases">
        <title>Whole genome shotgun sequence of Kineosphaera limosa NBRC 100340.</title>
        <authorList>
            <person name="Yoshida I."/>
            <person name="Isaki S."/>
            <person name="Hosoyama A."/>
            <person name="Tsuchikane K."/>
            <person name="Katsumata H."/>
            <person name="Ando Y."/>
            <person name="Ohji S."/>
            <person name="Hamada M."/>
            <person name="Tamura T."/>
            <person name="Yamazoe A."/>
            <person name="Yamazaki S."/>
            <person name="Fujita N."/>
        </authorList>
    </citation>
    <scope>NUCLEOTIDE SEQUENCE [LARGE SCALE GENOMIC DNA]</scope>
    <source>
        <strain evidence="3 4">NBRC 100340</strain>
    </source>
</reference>
<dbReference type="RefSeq" id="WP_006591455.1">
    <property type="nucleotide sequence ID" value="NZ_BAHD01000014.1"/>
</dbReference>
<evidence type="ECO:0000256" key="2">
    <source>
        <dbReference type="SAM" id="MobiDB-lite"/>
    </source>
</evidence>
<proteinExistence type="predicted"/>
<sequence>MSDTLPFDLAAEPDRDAGAAPDGQWRLAEIQVANWGTFDGAIYRMPIARAGHLVTGPSGSGKSSLLDAIAAVLTPDRWLRFNQAAQGAGARVDQRSVVSYVRGAWSRTTDELEDRVVSAYLRTGATWSGIVLRYENGVDRPVSLARLFFVKGTGTTSSDVSDLYLLDRSAIDLRDLEPYARAGLETRKVKAAWPDAVVTSGGAHARFYARLRSLFGIPHEGALQLLHKTQSAKSLDSLDQLFREYMLERPGTFALAESAVTQFGELRDAHDHVVQLRKQRDLLLELRTAAQEFDRANTAASTAGALAEALGPYRTRRGLDLTRAEIRGVLEQIAGLSLDAQRAQETAARAEEDFERAQRRARDLGGSEAEHLQHRIRAAREAVDSTTRRWEELRRLVSTAGIAHTPTTSTEFTELLAQIDTAPTPSAAGPTHAQLDRHAQARREKERVEVEIASLRRSGSTVPDRLVAVRASIAQATGLPVSALPFAAELIDVRAEFAEWAGAIERVLRPFALTLLVRSEHLPVVRRWVDAHRIPARLVYEEVRGDAPAPRPAGHESSLVHRVRVADGPFAAWVSGQLSERFDVACVDSPDDLDAHPRAVTIHGQIKSRSRYEKDDRQRLDDRAHWVLGDREGKLEALIAQLREATREEEAAGAIVDRAARLRSEADYRRATLESIRGQSWADLDRAAAQAEVERLTTTLAQLTAHDGDLGVAVREAEEARVARDTATGLREDARLALRQAGSARDELTAAAQALEAQIASGEVPEVDEATWAELDRRFRAVQRRITRSTIADVGHDVMRRLQRERDVAQEAAREASGTVTTLATRFKERWPASSADLVPRVEDRAAYLEILDQIIAHGLPEHEATFLRLLRERSRDMIGELVSDILAAPREIEDRVVPVNSSLRRSPFDDERWLRLRVKTRRSETVTRFIGDLRSIAEGGWGQDDLDAAERRFATLAELMRRFASSDHVDRVWRTQCLDTRLHVTFRAEEIDAHGRAHATYDSGAAMSGGQQQKLVVFCLAAALRYQLADADEPHPRYGTIVLDEAFDKADTRYTRMALDIFREFGFHLVLATPQKLLQTIEPYVGAATSIENPTRRRSQIATIEWDERGASS</sequence>
<organism evidence="3 4">
    <name type="scientific">Kineosphaera limosa NBRC 100340</name>
    <dbReference type="NCBI Taxonomy" id="1184609"/>
    <lineage>
        <taxon>Bacteria</taxon>
        <taxon>Bacillati</taxon>
        <taxon>Actinomycetota</taxon>
        <taxon>Actinomycetes</taxon>
        <taxon>Micrococcales</taxon>
        <taxon>Dermatophilaceae</taxon>
        <taxon>Kineosphaera</taxon>
    </lineage>
</organism>
<dbReference type="Pfam" id="PF13555">
    <property type="entry name" value="AAA_29"/>
    <property type="match status" value="1"/>
</dbReference>
<dbReference type="OrthoDB" id="174137at2"/>
<dbReference type="Pfam" id="PF13558">
    <property type="entry name" value="SbcC_Walker_B"/>
    <property type="match status" value="1"/>
</dbReference>
<gene>
    <name evidence="3" type="ORF">KILIM_014_00590</name>
</gene>
<evidence type="ECO:0000256" key="1">
    <source>
        <dbReference type="SAM" id="Coils"/>
    </source>
</evidence>
<dbReference type="STRING" id="1184609.KILIM_014_00590"/>
<accession>K6VFG1</accession>
<dbReference type="Proteomes" id="UP000008366">
    <property type="component" value="Unassembled WGS sequence"/>
</dbReference>
<dbReference type="EMBL" id="BAHD01000014">
    <property type="protein sequence ID" value="GAB94923.1"/>
    <property type="molecule type" value="Genomic_DNA"/>
</dbReference>
<evidence type="ECO:0000313" key="3">
    <source>
        <dbReference type="EMBL" id="GAB94923.1"/>
    </source>
</evidence>
<dbReference type="SUPFAM" id="SSF52540">
    <property type="entry name" value="P-loop containing nucleoside triphosphate hydrolases"/>
    <property type="match status" value="2"/>
</dbReference>
<feature type="compositionally biased region" description="Basic and acidic residues" evidence="2">
    <location>
        <begin position="434"/>
        <end position="443"/>
    </location>
</feature>
<comment type="caution">
    <text evidence="3">The sequence shown here is derived from an EMBL/GenBank/DDBJ whole genome shotgun (WGS) entry which is preliminary data.</text>
</comment>
<dbReference type="eggNOG" id="COG4913">
    <property type="taxonomic scope" value="Bacteria"/>
</dbReference>
<protein>
    <recommendedName>
        <fullName evidence="5">ATP-binding protein</fullName>
    </recommendedName>
</protein>
<evidence type="ECO:0000313" key="4">
    <source>
        <dbReference type="Proteomes" id="UP000008366"/>
    </source>
</evidence>
<keyword evidence="1" id="KW-0175">Coiled coil</keyword>
<feature type="coiled-coil region" evidence="1">
    <location>
        <begin position="333"/>
        <end position="389"/>
    </location>
</feature>
<keyword evidence="4" id="KW-1185">Reference proteome</keyword>
<dbReference type="Gene3D" id="3.40.50.300">
    <property type="entry name" value="P-loop containing nucleotide triphosphate hydrolases"/>
    <property type="match status" value="1"/>
</dbReference>